<comment type="caution">
    <text evidence="6">The sequence shown here is derived from an EMBL/GenBank/DDBJ whole genome shotgun (WGS) entry which is preliminary data.</text>
</comment>
<dbReference type="InterPro" id="IPR029016">
    <property type="entry name" value="GAF-like_dom_sf"/>
</dbReference>
<keyword evidence="3" id="KW-0804">Transcription</keyword>
<keyword evidence="7" id="KW-1185">Reference proteome</keyword>
<dbReference type="PROSITE" id="PS51077">
    <property type="entry name" value="HTH_ICLR"/>
    <property type="match status" value="1"/>
</dbReference>
<evidence type="ECO:0000259" key="5">
    <source>
        <dbReference type="PROSITE" id="PS51078"/>
    </source>
</evidence>
<dbReference type="RefSeq" id="WP_377402824.1">
    <property type="nucleotide sequence ID" value="NZ_JBHTFQ010000004.1"/>
</dbReference>
<organism evidence="6 7">
    <name type="scientific">Plastorhodobacter daqingensis</name>
    <dbReference type="NCBI Taxonomy" id="1387281"/>
    <lineage>
        <taxon>Bacteria</taxon>
        <taxon>Pseudomonadati</taxon>
        <taxon>Pseudomonadota</taxon>
        <taxon>Alphaproteobacteria</taxon>
        <taxon>Rhodobacterales</taxon>
        <taxon>Paracoccaceae</taxon>
        <taxon>Plastorhodobacter</taxon>
    </lineage>
</organism>
<dbReference type="SUPFAM" id="SSF46785">
    <property type="entry name" value="Winged helix' DNA-binding domain"/>
    <property type="match status" value="1"/>
</dbReference>
<dbReference type="SUPFAM" id="SSF55781">
    <property type="entry name" value="GAF domain-like"/>
    <property type="match status" value="1"/>
</dbReference>
<accession>A0ABW2UN72</accession>
<dbReference type="InterPro" id="IPR036388">
    <property type="entry name" value="WH-like_DNA-bd_sf"/>
</dbReference>
<dbReference type="InterPro" id="IPR036390">
    <property type="entry name" value="WH_DNA-bd_sf"/>
</dbReference>
<dbReference type="Gene3D" id="3.30.450.40">
    <property type="match status" value="1"/>
</dbReference>
<dbReference type="PANTHER" id="PTHR30136:SF23">
    <property type="entry name" value="DNA-BINDING TRANSCRIPTIONAL ACTIVATOR MHPR"/>
    <property type="match status" value="1"/>
</dbReference>
<reference evidence="7" key="1">
    <citation type="journal article" date="2019" name="Int. J. Syst. Evol. Microbiol.">
        <title>The Global Catalogue of Microorganisms (GCM) 10K type strain sequencing project: providing services to taxonomists for standard genome sequencing and annotation.</title>
        <authorList>
            <consortium name="The Broad Institute Genomics Platform"/>
            <consortium name="The Broad Institute Genome Sequencing Center for Infectious Disease"/>
            <person name="Wu L."/>
            <person name="Ma J."/>
        </authorList>
    </citation>
    <scope>NUCLEOTIDE SEQUENCE [LARGE SCALE GENOMIC DNA]</scope>
    <source>
        <strain evidence="7">CGMCC 1.12750</strain>
    </source>
</reference>
<evidence type="ECO:0000256" key="3">
    <source>
        <dbReference type="ARBA" id="ARBA00023163"/>
    </source>
</evidence>
<gene>
    <name evidence="6" type="ORF">ACFQXB_09750</name>
</gene>
<keyword evidence="1" id="KW-0805">Transcription regulation</keyword>
<dbReference type="EMBL" id="JBHTFQ010000004">
    <property type="protein sequence ID" value="MFC7704478.1"/>
    <property type="molecule type" value="Genomic_DNA"/>
</dbReference>
<feature type="domain" description="HTH iclR-type" evidence="4">
    <location>
        <begin position="13"/>
        <end position="74"/>
    </location>
</feature>
<dbReference type="Pfam" id="PF09339">
    <property type="entry name" value="HTH_IclR"/>
    <property type="match status" value="1"/>
</dbReference>
<evidence type="ECO:0000256" key="1">
    <source>
        <dbReference type="ARBA" id="ARBA00023015"/>
    </source>
</evidence>
<dbReference type="InterPro" id="IPR005471">
    <property type="entry name" value="Tscrpt_reg_IclR_N"/>
</dbReference>
<evidence type="ECO:0000313" key="7">
    <source>
        <dbReference type="Proteomes" id="UP001596516"/>
    </source>
</evidence>
<dbReference type="NCBIfam" id="NF007339">
    <property type="entry name" value="PRK09834.1-1"/>
    <property type="match status" value="1"/>
</dbReference>
<name>A0ABW2UN72_9RHOB</name>
<dbReference type="Pfam" id="PF01614">
    <property type="entry name" value="IclR_C"/>
    <property type="match status" value="1"/>
</dbReference>
<dbReference type="InterPro" id="IPR014757">
    <property type="entry name" value="Tscrpt_reg_IclR_C"/>
</dbReference>
<dbReference type="GO" id="GO:0003677">
    <property type="term" value="F:DNA binding"/>
    <property type="evidence" value="ECO:0007669"/>
    <property type="project" value="UniProtKB-KW"/>
</dbReference>
<sequence length="264" mass="28596">MTDAPDPPRKETVRALARGLAVLRHVNAMGAARPSEIAQALGLARPTVYRLLETLEEEGYVTFSASSNRVRVTRLAAALGDGVAITSQICQVAAPVLARHAPKLLWPLDLTVHDNAAMVIQETTHARSPLSIDRGMTGYRLPMLRSSAGRAYLAHCSAGEREIILEHVRRLGEPADLPFLEPGRLNHLLHDVERKGFAIRDGAEFRPHTASIAVPLLRDGAVLGCISIIWIASAMSTAKAIETSFEPLRRMASEIVQGLQASQA</sequence>
<feature type="domain" description="IclR-ED" evidence="5">
    <location>
        <begin position="71"/>
        <end position="261"/>
    </location>
</feature>
<proteinExistence type="predicted"/>
<dbReference type="Proteomes" id="UP001596516">
    <property type="component" value="Unassembled WGS sequence"/>
</dbReference>
<dbReference type="PROSITE" id="PS51078">
    <property type="entry name" value="ICLR_ED"/>
    <property type="match status" value="1"/>
</dbReference>
<dbReference type="PANTHER" id="PTHR30136">
    <property type="entry name" value="HELIX-TURN-HELIX TRANSCRIPTIONAL REGULATOR, ICLR FAMILY"/>
    <property type="match status" value="1"/>
</dbReference>
<evidence type="ECO:0000256" key="2">
    <source>
        <dbReference type="ARBA" id="ARBA00023125"/>
    </source>
</evidence>
<protein>
    <submittedName>
        <fullName evidence="6">DNA-binding transcriptional regulator</fullName>
    </submittedName>
</protein>
<dbReference type="InterPro" id="IPR050707">
    <property type="entry name" value="HTH_MetabolicPath_Reg"/>
</dbReference>
<dbReference type="Gene3D" id="1.10.10.10">
    <property type="entry name" value="Winged helix-like DNA-binding domain superfamily/Winged helix DNA-binding domain"/>
    <property type="match status" value="1"/>
</dbReference>
<dbReference type="SMART" id="SM00346">
    <property type="entry name" value="HTH_ICLR"/>
    <property type="match status" value="1"/>
</dbReference>
<evidence type="ECO:0000313" key="6">
    <source>
        <dbReference type="EMBL" id="MFC7704478.1"/>
    </source>
</evidence>
<keyword evidence="2 6" id="KW-0238">DNA-binding</keyword>
<evidence type="ECO:0000259" key="4">
    <source>
        <dbReference type="PROSITE" id="PS51077"/>
    </source>
</evidence>